<dbReference type="InterPro" id="IPR010980">
    <property type="entry name" value="Cyt_c/b562"/>
</dbReference>
<dbReference type="InterPro" id="IPR016130">
    <property type="entry name" value="Tyr_Pase_AS"/>
</dbReference>
<evidence type="ECO:0000313" key="2">
    <source>
        <dbReference type="EMBL" id="TWT99531.1"/>
    </source>
</evidence>
<name>A0A5C6AKI3_9BACT</name>
<dbReference type="GO" id="GO:0020037">
    <property type="term" value="F:heme binding"/>
    <property type="evidence" value="ECO:0007669"/>
    <property type="project" value="InterPro"/>
</dbReference>
<comment type="caution">
    <text evidence="2">The sequence shown here is derived from an EMBL/GenBank/DDBJ whole genome shotgun (WGS) entry which is preliminary data.</text>
</comment>
<gene>
    <name evidence="2" type="ORF">Pla108_04730</name>
</gene>
<accession>A0A5C6AKI3</accession>
<dbReference type="RefSeq" id="WP_146442398.1">
    <property type="nucleotide sequence ID" value="NZ_SJPR01000001.1"/>
</dbReference>
<sequence precursor="true">MPLPRMTAAAVTLLGAAVAQAASPQRIESPPVPNLVRVHPKVLSGGAPEGDTAFAALSRLGVKTVISVDAAQPDLAAAARHGLRYIHLPHGYDGVPAERAAQLAKAVRDLEGPVYVHCHHGKHRSPAAAAVACVTAGMMEPADAPGVLELAGTSPSYRGLFASAREARPLNPATLDRMSAEFPESVEAPPMAAAMVAIEQTHDRLKTLAAAGWRAPRDHPDLDPGHEALLLREHFTELLRSDAVAGEPAEFLRMLRESEAAAIDLETTLGTPSIPAEKAAVALQRINANCVNCHERYRDVPLGEK</sequence>
<keyword evidence="1" id="KW-0732">Signal</keyword>
<protein>
    <recommendedName>
        <fullName evidence="4">Cytochrome C</fullName>
    </recommendedName>
</protein>
<dbReference type="GO" id="GO:0005506">
    <property type="term" value="F:iron ion binding"/>
    <property type="evidence" value="ECO:0007669"/>
    <property type="project" value="InterPro"/>
</dbReference>
<dbReference type="OrthoDB" id="251220at2"/>
<dbReference type="PROSITE" id="PS00383">
    <property type="entry name" value="TYR_PHOSPHATASE_1"/>
    <property type="match status" value="1"/>
</dbReference>
<dbReference type="Gene3D" id="3.90.190.10">
    <property type="entry name" value="Protein tyrosine phosphatase superfamily"/>
    <property type="match status" value="1"/>
</dbReference>
<dbReference type="SUPFAM" id="SSF47175">
    <property type="entry name" value="Cytochromes"/>
    <property type="match status" value="1"/>
</dbReference>
<dbReference type="GO" id="GO:0009055">
    <property type="term" value="F:electron transfer activity"/>
    <property type="evidence" value="ECO:0007669"/>
    <property type="project" value="InterPro"/>
</dbReference>
<organism evidence="2 3">
    <name type="scientific">Botrimarina colliarenosi</name>
    <dbReference type="NCBI Taxonomy" id="2528001"/>
    <lineage>
        <taxon>Bacteria</taxon>
        <taxon>Pseudomonadati</taxon>
        <taxon>Planctomycetota</taxon>
        <taxon>Planctomycetia</taxon>
        <taxon>Pirellulales</taxon>
        <taxon>Lacipirellulaceae</taxon>
        <taxon>Botrimarina</taxon>
    </lineage>
</organism>
<feature type="signal peptide" evidence="1">
    <location>
        <begin position="1"/>
        <end position="21"/>
    </location>
</feature>
<evidence type="ECO:0000313" key="3">
    <source>
        <dbReference type="Proteomes" id="UP000317421"/>
    </source>
</evidence>
<evidence type="ECO:0000256" key="1">
    <source>
        <dbReference type="SAM" id="SignalP"/>
    </source>
</evidence>
<dbReference type="Proteomes" id="UP000317421">
    <property type="component" value="Unassembled WGS sequence"/>
</dbReference>
<feature type="chain" id="PRO_5022896053" description="Cytochrome C" evidence="1">
    <location>
        <begin position="22"/>
        <end position="305"/>
    </location>
</feature>
<dbReference type="InterPro" id="IPR029021">
    <property type="entry name" value="Prot-tyrosine_phosphatase-like"/>
</dbReference>
<dbReference type="SUPFAM" id="SSF52799">
    <property type="entry name" value="(Phosphotyrosine protein) phosphatases II"/>
    <property type="match status" value="1"/>
</dbReference>
<dbReference type="AlphaFoldDB" id="A0A5C6AKI3"/>
<reference evidence="2 3" key="1">
    <citation type="submission" date="2019-02" db="EMBL/GenBank/DDBJ databases">
        <title>Deep-cultivation of Planctomycetes and their phenomic and genomic characterization uncovers novel biology.</title>
        <authorList>
            <person name="Wiegand S."/>
            <person name="Jogler M."/>
            <person name="Boedeker C."/>
            <person name="Pinto D."/>
            <person name="Vollmers J."/>
            <person name="Rivas-Marin E."/>
            <person name="Kohn T."/>
            <person name="Peeters S.H."/>
            <person name="Heuer A."/>
            <person name="Rast P."/>
            <person name="Oberbeckmann S."/>
            <person name="Bunk B."/>
            <person name="Jeske O."/>
            <person name="Meyerdierks A."/>
            <person name="Storesund J.E."/>
            <person name="Kallscheuer N."/>
            <person name="Luecker S."/>
            <person name="Lage O.M."/>
            <person name="Pohl T."/>
            <person name="Merkel B.J."/>
            <person name="Hornburger P."/>
            <person name="Mueller R.-W."/>
            <person name="Bruemmer F."/>
            <person name="Labrenz M."/>
            <person name="Spormann A.M."/>
            <person name="Op Den Camp H."/>
            <person name="Overmann J."/>
            <person name="Amann R."/>
            <person name="Jetten M.S.M."/>
            <person name="Mascher T."/>
            <person name="Medema M.H."/>
            <person name="Devos D.P."/>
            <person name="Kaster A.-K."/>
            <person name="Ovreas L."/>
            <person name="Rohde M."/>
            <person name="Galperin M.Y."/>
            <person name="Jogler C."/>
        </authorList>
    </citation>
    <scope>NUCLEOTIDE SEQUENCE [LARGE SCALE GENOMIC DNA]</scope>
    <source>
        <strain evidence="2 3">Pla108</strain>
    </source>
</reference>
<dbReference type="GO" id="GO:0022900">
    <property type="term" value="P:electron transport chain"/>
    <property type="evidence" value="ECO:0007669"/>
    <property type="project" value="InterPro"/>
</dbReference>
<dbReference type="EMBL" id="SJPR01000001">
    <property type="protein sequence ID" value="TWT99531.1"/>
    <property type="molecule type" value="Genomic_DNA"/>
</dbReference>
<evidence type="ECO:0008006" key="4">
    <source>
        <dbReference type="Google" id="ProtNLM"/>
    </source>
</evidence>
<keyword evidence="3" id="KW-1185">Reference proteome</keyword>
<proteinExistence type="predicted"/>